<evidence type="ECO:0000256" key="1">
    <source>
        <dbReference type="SAM" id="SignalP"/>
    </source>
</evidence>
<name>A0A7Y0E224_9PROT</name>
<proteinExistence type="predicted"/>
<dbReference type="PROSITE" id="PS51257">
    <property type="entry name" value="PROKAR_LIPOPROTEIN"/>
    <property type="match status" value="1"/>
</dbReference>
<keyword evidence="1" id="KW-0732">Signal</keyword>
<dbReference type="EMBL" id="JABBNT010000003">
    <property type="protein sequence ID" value="NMM45016.1"/>
    <property type="molecule type" value="Genomic_DNA"/>
</dbReference>
<protein>
    <submittedName>
        <fullName evidence="2">DUF3576 domain-containing protein</fullName>
    </submittedName>
</protein>
<dbReference type="RefSeq" id="WP_169625392.1">
    <property type="nucleotide sequence ID" value="NZ_JABBNT010000003.1"/>
</dbReference>
<evidence type="ECO:0000313" key="2">
    <source>
        <dbReference type="EMBL" id="NMM45016.1"/>
    </source>
</evidence>
<keyword evidence="3" id="KW-1185">Reference proteome</keyword>
<organism evidence="2 3">
    <name type="scientific">Pacificispira spongiicola</name>
    <dbReference type="NCBI Taxonomy" id="2729598"/>
    <lineage>
        <taxon>Bacteria</taxon>
        <taxon>Pseudomonadati</taxon>
        <taxon>Pseudomonadota</taxon>
        <taxon>Alphaproteobacteria</taxon>
        <taxon>Rhodospirillales</taxon>
        <taxon>Rhodospirillaceae</taxon>
        <taxon>Pacificispira</taxon>
    </lineage>
</organism>
<sequence length="169" mass="17998">MSARLRFGVLALILALTACAGSGTPEDPNKIKRGMETRSGSVLGGSLFSDEGSNSPGVGGLAVNGYLWRASLDTISFFPLAQADAFGGVIVTEWYSLPGVENERHKVTIYILNRELRADGVRVSTFKQVRDATGGWVEAPVADGVSAQIENAILARARQLRVDSQAAFE</sequence>
<feature type="signal peptide" evidence="1">
    <location>
        <begin position="1"/>
        <end position="20"/>
    </location>
</feature>
<dbReference type="InterPro" id="IPR021959">
    <property type="entry name" value="DUF3576"/>
</dbReference>
<dbReference type="Pfam" id="PF12100">
    <property type="entry name" value="DUF3576"/>
    <property type="match status" value="1"/>
</dbReference>
<feature type="chain" id="PRO_5031253396" evidence="1">
    <location>
        <begin position="21"/>
        <end position="169"/>
    </location>
</feature>
<reference evidence="2 3" key="1">
    <citation type="submission" date="2020-04" db="EMBL/GenBank/DDBJ databases">
        <title>Rhodospirillaceae bacterium KN72 isolated from deep sea.</title>
        <authorList>
            <person name="Zhang D.-C."/>
        </authorList>
    </citation>
    <scope>NUCLEOTIDE SEQUENCE [LARGE SCALE GENOMIC DNA]</scope>
    <source>
        <strain evidence="2 3">KN72</strain>
    </source>
</reference>
<evidence type="ECO:0000313" key="3">
    <source>
        <dbReference type="Proteomes" id="UP000539372"/>
    </source>
</evidence>
<dbReference type="Proteomes" id="UP000539372">
    <property type="component" value="Unassembled WGS sequence"/>
</dbReference>
<comment type="caution">
    <text evidence="2">The sequence shown here is derived from an EMBL/GenBank/DDBJ whole genome shotgun (WGS) entry which is preliminary data.</text>
</comment>
<dbReference type="AlphaFoldDB" id="A0A7Y0E224"/>
<accession>A0A7Y0E224</accession>
<gene>
    <name evidence="2" type="ORF">HH303_11045</name>
</gene>